<dbReference type="InterPro" id="IPR043129">
    <property type="entry name" value="ATPase_NBD"/>
</dbReference>
<evidence type="ECO:0000259" key="6">
    <source>
        <dbReference type="Pfam" id="PF02782"/>
    </source>
</evidence>
<sequence>MRVAGIDSSTQSTKVVVVDDGVVIRSGRASHPDGTEVDPQLWWEALKAAIADAGGIADCEAVSVAGQQHGLICLDTQGEVLRPALLWNDLRSASSAADLIDEDSVEFWVNACGSAPVASLTVSKVRWVADNEPGVADRIAAICLPHDWLTWKLSGSTDIRDLVTDRSDASGTGYVDCRTGQYRFDLLARALRRSEDEAKAIVLPRIAEPFETVGSLSAEFGSAKLGPGCGDNAAAALGLGLRPGQASVSLGTSGVVACVSNEPVIDDAGEVTGFMDATGNWLPLACTINGSRIVDYVKNILSVSYAEFDELAASASPSGLVLIPYFEGERTPNLPSAQAAIVGLTPATATPAAFARGAVEGMCCLLRGAMEALIRGGAKIDSAVLIGGGAKSQIVQQMMANILHIPVEVPQPAEYVALGAAWQAMRLRVPDLQPWAPNMTRFDPQGDDGAWERYQDAISLRAHRGS</sequence>
<proteinExistence type="inferred from homology"/>
<keyword evidence="3" id="KW-0808">Transferase</keyword>
<dbReference type="InterPro" id="IPR018484">
    <property type="entry name" value="FGGY_N"/>
</dbReference>
<evidence type="ECO:0000256" key="3">
    <source>
        <dbReference type="ARBA" id="ARBA00022679"/>
    </source>
</evidence>
<dbReference type="InterPro" id="IPR018483">
    <property type="entry name" value="Carb_kinase_FGGY_CS"/>
</dbReference>
<dbReference type="PANTHER" id="PTHR43095">
    <property type="entry name" value="SUGAR KINASE"/>
    <property type="match status" value="1"/>
</dbReference>
<dbReference type="Proteomes" id="UP000275951">
    <property type="component" value="Chromosome"/>
</dbReference>
<dbReference type="GO" id="GO:0016773">
    <property type="term" value="F:phosphotransferase activity, alcohol group as acceptor"/>
    <property type="evidence" value="ECO:0007669"/>
    <property type="project" value="InterPro"/>
</dbReference>
<dbReference type="PROSITE" id="PS00933">
    <property type="entry name" value="FGGY_KINASES_1"/>
    <property type="match status" value="1"/>
</dbReference>
<dbReference type="Gene3D" id="3.30.420.40">
    <property type="match status" value="2"/>
</dbReference>
<name>A0A3Q9GMY2_9ACTO</name>
<dbReference type="RefSeq" id="WP_114949987.1">
    <property type="nucleotide sequence ID" value="NZ_CP033905.1"/>
</dbReference>
<dbReference type="Pfam" id="PF02782">
    <property type="entry name" value="FGGY_C"/>
    <property type="match status" value="1"/>
</dbReference>
<gene>
    <name evidence="7" type="ORF">EBQ10_08945</name>
</gene>
<keyword evidence="4 7" id="KW-0418">Kinase</keyword>
<dbReference type="GO" id="GO:0042732">
    <property type="term" value="P:D-xylose metabolic process"/>
    <property type="evidence" value="ECO:0007669"/>
    <property type="project" value="UniProtKB-KW"/>
</dbReference>
<reference evidence="7 8" key="1">
    <citation type="submission" date="2018-11" db="EMBL/GenBank/DDBJ databases">
        <title>Multidrug-resistant genes are associated with an 42-kb island TGI1 carrying a complex class 1 integron in a Trueperella pyogenes.</title>
        <authorList>
            <person name="Dong W."/>
        </authorList>
    </citation>
    <scope>NUCLEOTIDE SEQUENCE [LARGE SCALE GENOMIC DNA]</scope>
    <source>
        <strain evidence="7 8">TP4</strain>
    </source>
</reference>
<accession>A0A3Q9GMY2</accession>
<keyword evidence="2" id="KW-0859">Xylose metabolism</keyword>
<comment type="similarity">
    <text evidence="1">Belongs to the FGGY kinase family.</text>
</comment>
<dbReference type="GO" id="GO:0016301">
    <property type="term" value="F:kinase activity"/>
    <property type="evidence" value="ECO:0007669"/>
    <property type="project" value="UniProtKB-KW"/>
</dbReference>
<feature type="domain" description="Carbohydrate kinase FGGY N-terminal" evidence="5">
    <location>
        <begin position="4"/>
        <end position="222"/>
    </location>
</feature>
<dbReference type="InterPro" id="IPR018485">
    <property type="entry name" value="FGGY_C"/>
</dbReference>
<evidence type="ECO:0000256" key="4">
    <source>
        <dbReference type="ARBA" id="ARBA00022777"/>
    </source>
</evidence>
<keyword evidence="2" id="KW-0119">Carbohydrate metabolism</keyword>
<evidence type="ECO:0000256" key="1">
    <source>
        <dbReference type="ARBA" id="ARBA00009156"/>
    </source>
</evidence>
<evidence type="ECO:0000259" key="5">
    <source>
        <dbReference type="Pfam" id="PF00370"/>
    </source>
</evidence>
<dbReference type="CDD" id="cd07809">
    <property type="entry name" value="ASKHA_NBD_FGGY_BaXK-like"/>
    <property type="match status" value="1"/>
</dbReference>
<organism evidence="7 8">
    <name type="scientific">Trueperella pyogenes</name>
    <dbReference type="NCBI Taxonomy" id="1661"/>
    <lineage>
        <taxon>Bacteria</taxon>
        <taxon>Bacillati</taxon>
        <taxon>Actinomycetota</taxon>
        <taxon>Actinomycetes</taxon>
        <taxon>Actinomycetales</taxon>
        <taxon>Actinomycetaceae</taxon>
        <taxon>Trueperella</taxon>
    </lineage>
</organism>
<evidence type="ECO:0000313" key="7">
    <source>
        <dbReference type="EMBL" id="AZR07398.1"/>
    </source>
</evidence>
<evidence type="ECO:0000313" key="8">
    <source>
        <dbReference type="Proteomes" id="UP000275951"/>
    </source>
</evidence>
<dbReference type="InterPro" id="IPR000577">
    <property type="entry name" value="Carb_kinase_FGGY"/>
</dbReference>
<dbReference type="InterPro" id="IPR050406">
    <property type="entry name" value="FGGY_Carb_Kinase"/>
</dbReference>
<dbReference type="PIRSF" id="PIRSF000538">
    <property type="entry name" value="GlpK"/>
    <property type="match status" value="1"/>
</dbReference>
<protein>
    <submittedName>
        <fullName evidence="7">Xylulose kinase</fullName>
    </submittedName>
</protein>
<feature type="domain" description="Carbohydrate kinase FGGY C-terminal" evidence="6">
    <location>
        <begin position="247"/>
        <end position="426"/>
    </location>
</feature>
<dbReference type="AlphaFoldDB" id="A0A3Q9GMY2"/>
<dbReference type="EMBL" id="CP033905">
    <property type="protein sequence ID" value="AZR07398.1"/>
    <property type="molecule type" value="Genomic_DNA"/>
</dbReference>
<dbReference type="Pfam" id="PF00370">
    <property type="entry name" value="FGGY_N"/>
    <property type="match status" value="1"/>
</dbReference>
<dbReference type="SUPFAM" id="SSF53067">
    <property type="entry name" value="Actin-like ATPase domain"/>
    <property type="match status" value="2"/>
</dbReference>
<evidence type="ECO:0000256" key="2">
    <source>
        <dbReference type="ARBA" id="ARBA00022629"/>
    </source>
</evidence>
<dbReference type="PANTHER" id="PTHR43095:SF5">
    <property type="entry name" value="XYLULOSE KINASE"/>
    <property type="match status" value="1"/>
</dbReference>